<dbReference type="InterPro" id="IPR028871">
    <property type="entry name" value="BlueCu_1_BS"/>
</dbReference>
<dbReference type="InterPro" id="IPR041844">
    <property type="entry name" value="Plantacyanin"/>
</dbReference>
<dbReference type="Proteomes" id="UP000639772">
    <property type="component" value="Unassembled WGS sequence"/>
</dbReference>
<evidence type="ECO:0000256" key="4">
    <source>
        <dbReference type="ARBA" id="ARBA00082491"/>
    </source>
</evidence>
<name>A0A835RJE5_VANPL</name>
<dbReference type="GO" id="GO:0005886">
    <property type="term" value="C:plasma membrane"/>
    <property type="evidence" value="ECO:0007669"/>
    <property type="project" value="TreeGrafter"/>
</dbReference>
<dbReference type="CDD" id="cd11013">
    <property type="entry name" value="Plantacyanin"/>
    <property type="match status" value="1"/>
</dbReference>
<keyword evidence="2" id="KW-0186">Copper</keyword>
<dbReference type="AlphaFoldDB" id="A0A835RJE5"/>
<organism evidence="6 7">
    <name type="scientific">Vanilla planifolia</name>
    <name type="common">Vanilla</name>
    <dbReference type="NCBI Taxonomy" id="51239"/>
    <lineage>
        <taxon>Eukaryota</taxon>
        <taxon>Viridiplantae</taxon>
        <taxon>Streptophyta</taxon>
        <taxon>Embryophyta</taxon>
        <taxon>Tracheophyta</taxon>
        <taxon>Spermatophyta</taxon>
        <taxon>Magnoliopsida</taxon>
        <taxon>Liliopsida</taxon>
        <taxon>Asparagales</taxon>
        <taxon>Orchidaceae</taxon>
        <taxon>Vanilloideae</taxon>
        <taxon>Vanilleae</taxon>
        <taxon>Vanilla</taxon>
    </lineage>
</organism>
<evidence type="ECO:0000256" key="3">
    <source>
        <dbReference type="ARBA" id="ARBA00023157"/>
    </source>
</evidence>
<dbReference type="FunFam" id="2.60.40.420:FF:000013">
    <property type="entry name" value="basic blue protein-like"/>
    <property type="match status" value="1"/>
</dbReference>
<comment type="caution">
    <text evidence="6">The sequence shown here is derived from an EMBL/GenBank/DDBJ whole genome shotgun (WGS) entry which is preliminary data.</text>
</comment>
<keyword evidence="1" id="KW-0479">Metal-binding</keyword>
<dbReference type="GO" id="GO:0046872">
    <property type="term" value="F:metal ion binding"/>
    <property type="evidence" value="ECO:0007669"/>
    <property type="project" value="UniProtKB-KW"/>
</dbReference>
<dbReference type="InterPro" id="IPR008972">
    <property type="entry name" value="Cupredoxin"/>
</dbReference>
<protein>
    <recommendedName>
        <fullName evidence="4">Plantacyanin</fullName>
    </recommendedName>
</protein>
<feature type="domain" description="Phytocyanin" evidence="5">
    <location>
        <begin position="101"/>
        <end position="204"/>
    </location>
</feature>
<dbReference type="GO" id="GO:0009055">
    <property type="term" value="F:electron transfer activity"/>
    <property type="evidence" value="ECO:0007669"/>
    <property type="project" value="InterPro"/>
</dbReference>
<dbReference type="PANTHER" id="PTHR33021:SF193">
    <property type="entry name" value="OS06G0218600 PROTEIN"/>
    <property type="match status" value="1"/>
</dbReference>
<dbReference type="PANTHER" id="PTHR33021">
    <property type="entry name" value="BLUE COPPER PROTEIN"/>
    <property type="match status" value="1"/>
</dbReference>
<feature type="domain" description="Phytocyanin" evidence="5">
    <location>
        <begin position="270"/>
        <end position="365"/>
    </location>
</feature>
<evidence type="ECO:0000259" key="5">
    <source>
        <dbReference type="PROSITE" id="PS51485"/>
    </source>
</evidence>
<evidence type="ECO:0000256" key="2">
    <source>
        <dbReference type="ARBA" id="ARBA00023008"/>
    </source>
</evidence>
<dbReference type="EMBL" id="JADCNM010000004">
    <property type="protein sequence ID" value="KAG0487142.1"/>
    <property type="molecule type" value="Genomic_DNA"/>
</dbReference>
<reference evidence="6 7" key="1">
    <citation type="journal article" date="2020" name="Nat. Food">
        <title>A phased Vanilla planifolia genome enables genetic improvement of flavour and production.</title>
        <authorList>
            <person name="Hasing T."/>
            <person name="Tang H."/>
            <person name="Brym M."/>
            <person name="Khazi F."/>
            <person name="Huang T."/>
            <person name="Chambers A.H."/>
        </authorList>
    </citation>
    <scope>NUCLEOTIDE SEQUENCE [LARGE SCALE GENOMIC DNA]</scope>
    <source>
        <tissue evidence="6">Leaf</tissue>
    </source>
</reference>
<sequence>MVVFVKSTEHYVGDDKGWRAGFSNWPNSKLFLAGDALVFKNNRKPYDVAKVNKYGYISREATASVLASMARLGRVTAAKATAWAALALVFFLQWGELVESTQHIVGGNKGWTYGISDWPNGKVFHDGEVLVFNYVMGEHNVAKVNEEGYSSCAITNYEDVYTTGNDCIKLNRGTNYFICGYPDLRCKSAQCSNKTSEIRVRTNQTLAFAAVPNDVTIEKSNGRHGSITSSLLYLLASMAGLGRVTAAKATAWAALALVFFLQWGQLVESTQHIVGAIKGWTYGISDWPKGKVFHHGEVLVFNYVMGEHNVAKVNEEGYSSCAITNYEDVYTTGNDRIKLNRGTNYFICSYPGHCYMGMKIAVHVK</sequence>
<proteinExistence type="predicted"/>
<gene>
    <name evidence="6" type="ORF">HPP92_009237</name>
</gene>
<accession>A0A835RJE5</accession>
<dbReference type="Pfam" id="PF02298">
    <property type="entry name" value="Cu_bind_like"/>
    <property type="match status" value="3"/>
</dbReference>
<evidence type="ECO:0000256" key="1">
    <source>
        <dbReference type="ARBA" id="ARBA00022723"/>
    </source>
</evidence>
<dbReference type="PROSITE" id="PS00196">
    <property type="entry name" value="COPPER_BLUE"/>
    <property type="match status" value="1"/>
</dbReference>
<dbReference type="InterPro" id="IPR039391">
    <property type="entry name" value="Phytocyanin-like"/>
</dbReference>
<dbReference type="SUPFAM" id="SSF49503">
    <property type="entry name" value="Cupredoxins"/>
    <property type="match status" value="3"/>
</dbReference>
<dbReference type="OrthoDB" id="605074at2759"/>
<keyword evidence="3" id="KW-1015">Disulfide bond</keyword>
<evidence type="ECO:0000313" key="6">
    <source>
        <dbReference type="EMBL" id="KAG0487142.1"/>
    </source>
</evidence>
<dbReference type="PROSITE" id="PS51485">
    <property type="entry name" value="PHYTOCYANIN"/>
    <property type="match status" value="2"/>
</dbReference>
<evidence type="ECO:0000313" key="7">
    <source>
        <dbReference type="Proteomes" id="UP000639772"/>
    </source>
</evidence>
<dbReference type="InterPro" id="IPR003245">
    <property type="entry name" value="Phytocyanin_dom"/>
</dbReference>
<dbReference type="Gene3D" id="2.60.40.420">
    <property type="entry name" value="Cupredoxins - blue copper proteins"/>
    <property type="match status" value="3"/>
</dbReference>